<reference evidence="1" key="1">
    <citation type="journal article" date="2014" name="Int. J. Syst. Evol. Microbiol.">
        <title>Complete genome sequence of Corynebacterium casei LMG S-19264T (=DSM 44701T), isolated from a smear-ripened cheese.</title>
        <authorList>
            <consortium name="US DOE Joint Genome Institute (JGI-PGF)"/>
            <person name="Walter F."/>
            <person name="Albersmeier A."/>
            <person name="Kalinowski J."/>
            <person name="Ruckert C."/>
        </authorList>
    </citation>
    <scope>NUCLEOTIDE SEQUENCE</scope>
    <source>
        <strain evidence="1">CCM 8711</strain>
    </source>
</reference>
<evidence type="ECO:0000313" key="1">
    <source>
        <dbReference type="EMBL" id="GGI51220.1"/>
    </source>
</evidence>
<name>A0A917J8R6_9SPHI</name>
<dbReference type="AlphaFoldDB" id="A0A917J8R6"/>
<sequence length="53" mass="6040">MLGVKKEVIKQGGLIFISNDSEKNCSKYNANNSIDKQDFSLSLEMTALKYFDY</sequence>
<protein>
    <submittedName>
        <fullName evidence="1">Uncharacterized protein</fullName>
    </submittedName>
</protein>
<accession>A0A917J8R6</accession>
<keyword evidence="2" id="KW-1185">Reference proteome</keyword>
<proteinExistence type="predicted"/>
<organism evidence="1 2">
    <name type="scientific">Mucilaginibacter galii</name>
    <dbReference type="NCBI Taxonomy" id="2005073"/>
    <lineage>
        <taxon>Bacteria</taxon>
        <taxon>Pseudomonadati</taxon>
        <taxon>Bacteroidota</taxon>
        <taxon>Sphingobacteriia</taxon>
        <taxon>Sphingobacteriales</taxon>
        <taxon>Sphingobacteriaceae</taxon>
        <taxon>Mucilaginibacter</taxon>
    </lineage>
</organism>
<dbReference type="Proteomes" id="UP000662074">
    <property type="component" value="Unassembled WGS sequence"/>
</dbReference>
<comment type="caution">
    <text evidence="1">The sequence shown here is derived from an EMBL/GenBank/DDBJ whole genome shotgun (WGS) entry which is preliminary data.</text>
</comment>
<reference evidence="1" key="2">
    <citation type="submission" date="2020-09" db="EMBL/GenBank/DDBJ databases">
        <authorList>
            <person name="Sun Q."/>
            <person name="Sedlacek I."/>
        </authorList>
    </citation>
    <scope>NUCLEOTIDE SEQUENCE</scope>
    <source>
        <strain evidence="1">CCM 8711</strain>
    </source>
</reference>
<evidence type="ECO:0000313" key="2">
    <source>
        <dbReference type="Proteomes" id="UP000662074"/>
    </source>
</evidence>
<dbReference type="EMBL" id="BMDO01000006">
    <property type="protein sequence ID" value="GGI51220.1"/>
    <property type="molecule type" value="Genomic_DNA"/>
</dbReference>
<gene>
    <name evidence="1" type="ORF">GCM10011425_24320</name>
</gene>